<protein>
    <submittedName>
        <fullName evidence="1">Protein kinase</fullName>
    </submittedName>
</protein>
<reference evidence="1" key="1">
    <citation type="submission" date="2022-10" db="EMBL/GenBank/DDBJ databases">
        <title>Rhodococcus ferula Z13 complete genome.</title>
        <authorList>
            <person name="Long X."/>
            <person name="Zang M."/>
        </authorList>
    </citation>
    <scope>NUCLEOTIDE SEQUENCE</scope>
    <source>
        <strain evidence="1">Z13</strain>
    </source>
</reference>
<organism evidence="1 2">
    <name type="scientific">Rhodococcus sacchari</name>
    <dbReference type="NCBI Taxonomy" id="2962047"/>
    <lineage>
        <taxon>Bacteria</taxon>
        <taxon>Bacillati</taxon>
        <taxon>Actinomycetota</taxon>
        <taxon>Actinomycetes</taxon>
        <taxon>Mycobacteriales</taxon>
        <taxon>Nocardiaceae</taxon>
        <taxon>Rhodococcus</taxon>
    </lineage>
</organism>
<dbReference type="EMBL" id="CP107551">
    <property type="protein sequence ID" value="UYP19914.1"/>
    <property type="molecule type" value="Genomic_DNA"/>
</dbReference>
<proteinExistence type="predicted"/>
<keyword evidence="1" id="KW-0808">Transferase</keyword>
<evidence type="ECO:0000313" key="1">
    <source>
        <dbReference type="EMBL" id="UYP19914.1"/>
    </source>
</evidence>
<name>A0ACD4DIM6_9NOCA</name>
<dbReference type="Proteomes" id="UP001156484">
    <property type="component" value="Chromosome"/>
</dbReference>
<accession>A0ACD4DIM6</accession>
<evidence type="ECO:0000313" key="2">
    <source>
        <dbReference type="Proteomes" id="UP001156484"/>
    </source>
</evidence>
<keyword evidence="1" id="KW-0418">Kinase</keyword>
<gene>
    <name evidence="1" type="ORF">OED52_04995</name>
</gene>
<keyword evidence="2" id="KW-1185">Reference proteome</keyword>
<sequence length="1151" mass="126826">MIDVPEAEIVRALHDAGFTDAEEIGRGGFGVVYRCRQEALDRHVAVKVLRRAPDEADMERFLREQRAMGRVSGHPHIVTVLQSGATDTGLPYLVMHYHPHDSLDSRIRRHGPLSWPEALRIGVRVAGALETAHRADVLHRDIKPGNILLTEYGEPQLTDFGIARIGGGFRTTVGEITGSPAYTAPEVLRGKNPTPAADVYGLAATLFAAITGHAAFERKEGEKVVAQFVRITSEPIPDLRPGGIPDDVCAVLERGMATEPENRPQTAAEFGDLLREVQRAHNLPVDEMALPGPPPSGPARPHRAPSVTGPAATVSGRSATASGRTGPSTAPSTRFRPPSITRPLVERTRLISALRDGQRRRLTAIHAPTGFGKSTLAAQWRNALAEEGVPVAWLTVDSDDNNVLWFLAHLVEAMKQIRPVLARELGQILDAHGDEAERYVLSTLIDELHRTDTAATLFIDDWHRVTSRETVAALDFLLDKGCHHLQIVVTSRNRSGLPLSRMRVRDELVEIDSTALRFGVEESDAFLRDVGGIDLDPEDVQDLTRTTEGWAAALQLASLSLRDSDDPSWLIENITGRHHAIGEFLADNVLAGLEPRMYEFLLATSITESISGSLAAALTGDPRSQALLEEAEERDLFLRHVDDERVWFRYHHLFLDFLRRRLERDHPERIPGLHRTAADWFARHRMLREAVDHALAADDTDFAVDLLAADGMYLMEHGHIATLLALIDKLPPRAVAEDPRLLLAQAWANSALLRLDRCRATLAAVRRLLERGLPEERNPEAVRIEADAVEASILMNSDRLEGIDELIAPCLENPPAVHPWVVAAAADFASYADIFRFDFDSAVRWQEWAEPYHKQTRGPFASIYGQCLCGIAVNEKLDVAAAEKHFRTALRRARRNGGIHTHGGRLAAAMLGELLYEQGRIDEAEALLDESNLLGIEGGATDFMIARFGTAARLKMLQGNREAAVSLLAEGLRVAALHDLPRLRARIENERVRLGISSPAVPARTSPTGPHPNGIVEITLQIEDSTALRLLADSGDPGAAERAVEWARMWVDRTATRPRANLQATRLLASCLHAAGRQEEAEEVLARVVEVCAARGMVRYVVDGGPHVVATLAALRERIADGRWPAHLPQVDLRFVDEVLRLVETENRHVV</sequence>